<evidence type="ECO:0000313" key="2">
    <source>
        <dbReference type="Proteomes" id="UP001597362"/>
    </source>
</evidence>
<proteinExistence type="predicted"/>
<dbReference type="PROSITE" id="PS51257">
    <property type="entry name" value="PROKAR_LIPOPROTEIN"/>
    <property type="match status" value="1"/>
</dbReference>
<gene>
    <name evidence="1" type="ORF">ACFSJH_08165</name>
</gene>
<dbReference type="EMBL" id="JBHUHO010000024">
    <property type="protein sequence ID" value="MFD2115700.1"/>
    <property type="molecule type" value="Genomic_DNA"/>
</dbReference>
<sequence>MSKFHGTSLRHPSISVLLLIFITMTLTLSACSDKEKITDTNYDYGSRQHDDPKMNGGKAYGSIKHNATQHENKYMKYDDELSKKVSNLPGVATATVITTDKNAYVAFLLNLSASGTRSNKEPEEQVNTEGYQQQYIAKHDKINDPEQIAKHFNSNFTVSNHHNISPELKQTIAIEVRRATKGIQEVHISANMDFVNQFFIYAKEARAQKQLDPHLRSFNTLVREQFLE</sequence>
<comment type="caution">
    <text evidence="1">The sequence shown here is derived from an EMBL/GenBank/DDBJ whole genome shotgun (WGS) entry which is preliminary data.</text>
</comment>
<organism evidence="1 2">
    <name type="scientific">Paenibacillus yanchengensis</name>
    <dbReference type="NCBI Taxonomy" id="2035833"/>
    <lineage>
        <taxon>Bacteria</taxon>
        <taxon>Bacillati</taxon>
        <taxon>Bacillota</taxon>
        <taxon>Bacilli</taxon>
        <taxon>Bacillales</taxon>
        <taxon>Paenibacillaceae</taxon>
        <taxon>Paenibacillus</taxon>
    </lineage>
</organism>
<dbReference type="RefSeq" id="WP_377771124.1">
    <property type="nucleotide sequence ID" value="NZ_JBHUHO010000024.1"/>
</dbReference>
<keyword evidence="1" id="KW-0449">Lipoprotein</keyword>
<protein>
    <submittedName>
        <fullName evidence="1">YhcN/YlaJ family sporulation lipoprotein</fullName>
    </submittedName>
</protein>
<reference evidence="2" key="1">
    <citation type="journal article" date="2019" name="Int. J. Syst. Evol. Microbiol.">
        <title>The Global Catalogue of Microorganisms (GCM) 10K type strain sequencing project: providing services to taxonomists for standard genome sequencing and annotation.</title>
        <authorList>
            <consortium name="The Broad Institute Genomics Platform"/>
            <consortium name="The Broad Institute Genome Sequencing Center for Infectious Disease"/>
            <person name="Wu L."/>
            <person name="Ma J."/>
        </authorList>
    </citation>
    <scope>NUCLEOTIDE SEQUENCE [LARGE SCALE GENOMIC DNA]</scope>
    <source>
        <strain evidence="2">GH52</strain>
    </source>
</reference>
<accession>A0ABW4YIW1</accession>
<keyword evidence="2" id="KW-1185">Reference proteome</keyword>
<name>A0ABW4YIW1_9BACL</name>
<evidence type="ECO:0000313" key="1">
    <source>
        <dbReference type="EMBL" id="MFD2115700.1"/>
    </source>
</evidence>
<dbReference type="Proteomes" id="UP001597362">
    <property type="component" value="Unassembled WGS sequence"/>
</dbReference>